<dbReference type="Gene3D" id="3.60.21.10">
    <property type="match status" value="1"/>
</dbReference>
<dbReference type="InterPro" id="IPR012358">
    <property type="entry name" value="EndopolyPtase_N1"/>
</dbReference>
<dbReference type="GeneID" id="77728316"/>
<keyword evidence="6" id="KW-0812">Transmembrane</keyword>
<dbReference type="InterPro" id="IPR041805">
    <property type="entry name" value="ASMase/PPN1_MPP"/>
</dbReference>
<keyword evidence="8" id="KW-0735">Signal-anchor</keyword>
<dbReference type="GO" id="GO:0008081">
    <property type="term" value="F:phosphoric diester hydrolase activity"/>
    <property type="evidence" value="ECO:0007669"/>
    <property type="project" value="TreeGrafter"/>
</dbReference>
<dbReference type="SUPFAM" id="SSF56300">
    <property type="entry name" value="Metallo-dependent phosphatases"/>
    <property type="match status" value="1"/>
</dbReference>
<name>A0AA38LSS2_9TREE</name>
<keyword evidence="7 12" id="KW-0378">Hydrolase</keyword>
<dbReference type="GO" id="GO:0000298">
    <property type="term" value="F:endopolyphosphatase activity"/>
    <property type="evidence" value="ECO:0007669"/>
    <property type="project" value="UniProtKB-EC"/>
</dbReference>
<comment type="function">
    <text evidence="12">Catalyzes the hydrolysis of inorganic polyphosphate (polyP) chains of many hundreds of phosphate residues into shorter lengths.</text>
</comment>
<protein>
    <recommendedName>
        <fullName evidence="4 12">Endopolyphosphatase</fullName>
        <ecNumber evidence="3 12">3.6.1.10</ecNumber>
    </recommendedName>
</protein>
<dbReference type="GO" id="GO:0006798">
    <property type="term" value="P:polyphosphate catabolic process"/>
    <property type="evidence" value="ECO:0007669"/>
    <property type="project" value="TreeGrafter"/>
</dbReference>
<feature type="region of interest" description="Disordered" evidence="13">
    <location>
        <begin position="465"/>
        <end position="486"/>
    </location>
</feature>
<comment type="subcellular location">
    <subcellularLocation>
        <location evidence="1">Vacuole membrane</location>
        <topology evidence="1">Single-pass type II membrane protein</topology>
    </subcellularLocation>
</comment>
<reference evidence="14" key="1">
    <citation type="journal article" date="2022" name="G3 (Bethesda)">
        <title>High quality genome of the basidiomycete yeast Dioszegia hungarica PDD-24b-2 isolated from cloud water.</title>
        <authorList>
            <person name="Jarrige D."/>
            <person name="Haridas S."/>
            <person name="Bleykasten-Grosshans C."/>
            <person name="Joly M."/>
            <person name="Nadalig T."/>
            <person name="Sancelme M."/>
            <person name="Vuilleumier S."/>
            <person name="Grigoriev I.V."/>
            <person name="Amato P."/>
            <person name="Bringel F."/>
        </authorList>
    </citation>
    <scope>NUCLEOTIDE SEQUENCE</scope>
    <source>
        <strain evidence="14">PDD-24b-2</strain>
    </source>
</reference>
<dbReference type="RefSeq" id="XP_052942746.1">
    <property type="nucleotide sequence ID" value="XM_053089111.1"/>
</dbReference>
<evidence type="ECO:0000256" key="11">
    <source>
        <dbReference type="ARBA" id="ARBA00023180"/>
    </source>
</evidence>
<evidence type="ECO:0000256" key="3">
    <source>
        <dbReference type="ARBA" id="ARBA00012459"/>
    </source>
</evidence>
<dbReference type="PANTHER" id="PTHR10340:SF55">
    <property type="entry name" value="ENDOPOLYPHOSPHATASE"/>
    <property type="match status" value="1"/>
</dbReference>
<keyword evidence="5 12" id="KW-0926">Vacuole</keyword>
<evidence type="ECO:0000256" key="12">
    <source>
        <dbReference type="PIRNR" id="PIRNR027093"/>
    </source>
</evidence>
<evidence type="ECO:0000256" key="8">
    <source>
        <dbReference type="ARBA" id="ARBA00022968"/>
    </source>
</evidence>
<evidence type="ECO:0000256" key="2">
    <source>
        <dbReference type="ARBA" id="ARBA00010399"/>
    </source>
</evidence>
<evidence type="ECO:0000256" key="10">
    <source>
        <dbReference type="ARBA" id="ARBA00023136"/>
    </source>
</evidence>
<feature type="compositionally biased region" description="Low complexity" evidence="13">
    <location>
        <begin position="7"/>
        <end position="29"/>
    </location>
</feature>
<sequence length="626" mass="69801">MGADGPGTSESASTSGRASSSSSSESTAGVAKASGTPETGLAAVSAELTGRFIHITDFHPDPHYLEGTSFDSGCHRVAEDEFDGADGQKKGKGKKGKGKKGDGDDEEEEVAGYWGSSVTDCDSPLSLVNMTFDWLKKEWADEVDFVIWTGDNARHDIDRSLPRTPREITALNEFMANKMLDAFGPEVVIVPSLGNNDIYPHNVMGPGPSGLTSGMLRVWKDFIPDDYDHVFERGAYFSAEVIPDQLAVVSLNTLYWYDSNTLVDGCEDGSSDPGALEFDWLEVQLEEFRERGMQVWLTGHVPPHSGNYYETCHLRYGDLALRYQDTIVGHLNIDHFFFLDVPELESRENRLLSTSYPSHRNLTLKGAYEGPSLHHGAEPHPQSGRMRTMGRNSNAALVDTLRKDFGDMPGPNKLKVKDYAVMNVAPSVIPTYMPAVRVYSYNITNITRYPDSVNLDSNLAALGRKHGHRHGRKKPKLHCKDPINRDKPHCRFKTRPRYYNKTSPSRSNVPLSALGYTQFYLPGVDGPKNVTPEWQIEYSTFKPDRLIAAEEGQPGPVPVHLLPQYDEGVFAALEASGEGERVRKFKQGLKRITPWRMKDLTIGSYVKLARKLVAEKKMWKQFSDFM</sequence>
<feature type="region of interest" description="Disordered" evidence="13">
    <location>
        <begin position="81"/>
        <end position="107"/>
    </location>
</feature>
<evidence type="ECO:0000256" key="1">
    <source>
        <dbReference type="ARBA" id="ARBA00004576"/>
    </source>
</evidence>
<evidence type="ECO:0000313" key="14">
    <source>
        <dbReference type="EMBL" id="KAI9632969.1"/>
    </source>
</evidence>
<evidence type="ECO:0000256" key="4">
    <source>
        <dbReference type="ARBA" id="ARBA00014458"/>
    </source>
</evidence>
<evidence type="ECO:0000313" key="15">
    <source>
        <dbReference type="Proteomes" id="UP001164286"/>
    </source>
</evidence>
<evidence type="ECO:0000256" key="6">
    <source>
        <dbReference type="ARBA" id="ARBA00022692"/>
    </source>
</evidence>
<dbReference type="InterPro" id="IPR029052">
    <property type="entry name" value="Metallo-depent_PP-like"/>
</dbReference>
<evidence type="ECO:0000256" key="5">
    <source>
        <dbReference type="ARBA" id="ARBA00022554"/>
    </source>
</evidence>
<dbReference type="EC" id="3.6.1.10" evidence="3 12"/>
<proteinExistence type="inferred from homology"/>
<dbReference type="EMBL" id="JAKWFO010000013">
    <property type="protein sequence ID" value="KAI9632969.1"/>
    <property type="molecule type" value="Genomic_DNA"/>
</dbReference>
<dbReference type="GO" id="GO:0004309">
    <property type="term" value="F:exopolyphosphatase activity"/>
    <property type="evidence" value="ECO:0007669"/>
    <property type="project" value="TreeGrafter"/>
</dbReference>
<feature type="region of interest" description="Disordered" evidence="13">
    <location>
        <begin position="1"/>
        <end position="38"/>
    </location>
</feature>
<comment type="catalytic activity">
    <reaction evidence="12">
        <text>[phosphate](n+1) + n H2O = (n+1) phosphate + n H(+)</text>
        <dbReference type="Rhea" id="RHEA:22452"/>
        <dbReference type="Rhea" id="RHEA-COMP:14280"/>
        <dbReference type="ChEBI" id="CHEBI:15377"/>
        <dbReference type="ChEBI" id="CHEBI:15378"/>
        <dbReference type="ChEBI" id="CHEBI:16838"/>
        <dbReference type="ChEBI" id="CHEBI:43474"/>
        <dbReference type="EC" id="3.6.1.10"/>
    </reaction>
</comment>
<comment type="similarity">
    <text evidence="2">Belongs to the endopolyphosphatase PPN1 family.</text>
</comment>
<dbReference type="GO" id="GO:0005615">
    <property type="term" value="C:extracellular space"/>
    <property type="evidence" value="ECO:0007669"/>
    <property type="project" value="TreeGrafter"/>
</dbReference>
<dbReference type="AlphaFoldDB" id="A0AA38LSS2"/>
<dbReference type="CDD" id="cd00842">
    <property type="entry name" value="MPP_ASMase"/>
    <property type="match status" value="1"/>
</dbReference>
<evidence type="ECO:0000256" key="13">
    <source>
        <dbReference type="SAM" id="MobiDB-lite"/>
    </source>
</evidence>
<keyword evidence="10 12" id="KW-0472">Membrane</keyword>
<keyword evidence="9" id="KW-1133">Transmembrane helix</keyword>
<dbReference type="GO" id="GO:0000324">
    <property type="term" value="C:fungal-type vacuole"/>
    <property type="evidence" value="ECO:0007669"/>
    <property type="project" value="TreeGrafter"/>
</dbReference>
<feature type="compositionally biased region" description="Basic residues" evidence="13">
    <location>
        <begin position="465"/>
        <end position="477"/>
    </location>
</feature>
<accession>A0AA38LSS2</accession>
<keyword evidence="15" id="KW-1185">Reference proteome</keyword>
<dbReference type="PIRSF" id="PIRSF027093">
    <property type="entry name" value="EndopolyPtase_N1"/>
    <property type="match status" value="1"/>
</dbReference>
<organism evidence="14 15">
    <name type="scientific">Dioszegia hungarica</name>
    <dbReference type="NCBI Taxonomy" id="4972"/>
    <lineage>
        <taxon>Eukaryota</taxon>
        <taxon>Fungi</taxon>
        <taxon>Dikarya</taxon>
        <taxon>Basidiomycota</taxon>
        <taxon>Agaricomycotina</taxon>
        <taxon>Tremellomycetes</taxon>
        <taxon>Tremellales</taxon>
        <taxon>Bulleribasidiaceae</taxon>
        <taxon>Dioszegia</taxon>
    </lineage>
</organism>
<dbReference type="GO" id="GO:0005774">
    <property type="term" value="C:vacuolar membrane"/>
    <property type="evidence" value="ECO:0007669"/>
    <property type="project" value="UniProtKB-SubCell"/>
</dbReference>
<comment type="caution">
    <text evidence="14">The sequence shown here is derived from an EMBL/GenBank/DDBJ whole genome shotgun (WGS) entry which is preliminary data.</text>
</comment>
<keyword evidence="11" id="KW-0325">Glycoprotein</keyword>
<dbReference type="PANTHER" id="PTHR10340">
    <property type="entry name" value="SPHINGOMYELIN PHOSPHODIESTERASE"/>
    <property type="match status" value="1"/>
</dbReference>
<dbReference type="Proteomes" id="UP001164286">
    <property type="component" value="Unassembled WGS sequence"/>
</dbReference>
<evidence type="ECO:0000256" key="9">
    <source>
        <dbReference type="ARBA" id="ARBA00022989"/>
    </source>
</evidence>
<gene>
    <name evidence="14" type="ORF">MKK02DRAFT_35207</name>
</gene>
<feature type="region of interest" description="Disordered" evidence="13">
    <location>
        <begin position="368"/>
        <end position="388"/>
    </location>
</feature>
<evidence type="ECO:0000256" key="7">
    <source>
        <dbReference type="ARBA" id="ARBA00022801"/>
    </source>
</evidence>